<dbReference type="Proteomes" id="UP000299102">
    <property type="component" value="Unassembled WGS sequence"/>
</dbReference>
<organism evidence="2 3">
    <name type="scientific">Eumeta variegata</name>
    <name type="common">Bagworm moth</name>
    <name type="synonym">Eumeta japonica</name>
    <dbReference type="NCBI Taxonomy" id="151549"/>
    <lineage>
        <taxon>Eukaryota</taxon>
        <taxon>Metazoa</taxon>
        <taxon>Ecdysozoa</taxon>
        <taxon>Arthropoda</taxon>
        <taxon>Hexapoda</taxon>
        <taxon>Insecta</taxon>
        <taxon>Pterygota</taxon>
        <taxon>Neoptera</taxon>
        <taxon>Endopterygota</taxon>
        <taxon>Lepidoptera</taxon>
        <taxon>Glossata</taxon>
        <taxon>Ditrysia</taxon>
        <taxon>Tineoidea</taxon>
        <taxon>Psychidae</taxon>
        <taxon>Oiketicinae</taxon>
        <taxon>Eumeta</taxon>
    </lineage>
</organism>
<evidence type="ECO:0000256" key="1">
    <source>
        <dbReference type="SAM" id="MobiDB-lite"/>
    </source>
</evidence>
<evidence type="ECO:0000313" key="2">
    <source>
        <dbReference type="EMBL" id="GBP95365.1"/>
    </source>
</evidence>
<comment type="caution">
    <text evidence="2">The sequence shown here is derived from an EMBL/GenBank/DDBJ whole genome shotgun (WGS) entry which is preliminary data.</text>
</comment>
<feature type="region of interest" description="Disordered" evidence="1">
    <location>
        <begin position="144"/>
        <end position="175"/>
    </location>
</feature>
<gene>
    <name evidence="2" type="ORF">EVAR_99748_1</name>
</gene>
<evidence type="ECO:0000313" key="3">
    <source>
        <dbReference type="Proteomes" id="UP000299102"/>
    </source>
</evidence>
<proteinExistence type="predicted"/>
<feature type="compositionally biased region" description="Low complexity" evidence="1">
    <location>
        <begin position="144"/>
        <end position="153"/>
    </location>
</feature>
<accession>A0A4C2A8Q4</accession>
<name>A0A4C2A8Q4_EUMVA</name>
<sequence length="216" mass="24102">MQEKPTTPTGNEPRTRLYFLVILYAHALSNDWNGPDDDKRSQINIACIFAKSLFRIICCFASSPADETIIYRLQKKKDVGSGLSGRRWRLRLPVRILSVQIGCTGKRNHNRPDSPDPTQRARDDINKSADLKFLLENQINCKQTIRPAGAPTRRTARSRLTRTSSTAPRGRSPAPAHEIVASLAANKNASRQIYGDPVWTAAGGDREYAPVHRRAG</sequence>
<dbReference type="AlphaFoldDB" id="A0A4C2A8Q4"/>
<keyword evidence="3" id="KW-1185">Reference proteome</keyword>
<protein>
    <submittedName>
        <fullName evidence="2">Uncharacterized protein</fullName>
    </submittedName>
</protein>
<dbReference type="EMBL" id="BGZK01002617">
    <property type="protein sequence ID" value="GBP95365.1"/>
    <property type="molecule type" value="Genomic_DNA"/>
</dbReference>
<feature type="compositionally biased region" description="Basic and acidic residues" evidence="1">
    <location>
        <begin position="110"/>
        <end position="122"/>
    </location>
</feature>
<reference evidence="2 3" key="1">
    <citation type="journal article" date="2019" name="Commun. Biol.">
        <title>The bagworm genome reveals a unique fibroin gene that provides high tensile strength.</title>
        <authorList>
            <person name="Kono N."/>
            <person name="Nakamura H."/>
            <person name="Ohtoshi R."/>
            <person name="Tomita M."/>
            <person name="Numata K."/>
            <person name="Arakawa K."/>
        </authorList>
    </citation>
    <scope>NUCLEOTIDE SEQUENCE [LARGE SCALE GENOMIC DNA]</scope>
</reference>
<feature type="region of interest" description="Disordered" evidence="1">
    <location>
        <begin position="103"/>
        <end position="122"/>
    </location>
</feature>